<evidence type="ECO:0000256" key="1">
    <source>
        <dbReference type="SAM" id="Coils"/>
    </source>
</evidence>
<evidence type="ECO:0000313" key="3">
    <source>
        <dbReference type="EMBL" id="DAE23409.1"/>
    </source>
</evidence>
<name>A0A8S5QX81_9CAUD</name>
<evidence type="ECO:0000256" key="2">
    <source>
        <dbReference type="SAM" id="MobiDB-lite"/>
    </source>
</evidence>
<dbReference type="Pfam" id="PF06810">
    <property type="entry name" value="Phage_scaffold"/>
    <property type="match status" value="1"/>
</dbReference>
<reference evidence="3" key="1">
    <citation type="journal article" date="2021" name="Proc. Natl. Acad. Sci. U.S.A.">
        <title>A Catalog of Tens of Thousands of Viruses from Human Metagenomes Reveals Hidden Associations with Chronic Diseases.</title>
        <authorList>
            <person name="Tisza M.J."/>
            <person name="Buck C.B."/>
        </authorList>
    </citation>
    <scope>NUCLEOTIDE SEQUENCE</scope>
    <source>
        <strain evidence="3">CtcuE16</strain>
    </source>
</reference>
<keyword evidence="1" id="KW-0175">Coiled coil</keyword>
<proteinExistence type="predicted"/>
<accession>A0A8S5QX81</accession>
<sequence length="179" mass="19373">MTKEFLTKLGVSEENAAQILAENKKDCDGVSAKFGDYEDVKSQLSAANKQIEEFGKLDYEGLKKTADDYKEKLAAAQKESAAKLEKMQFDHILEGKLSERKPRNAVAVKALLNMDGLKLSNGEIVGLTEQLDKIAKENDFLFESSEPVPKYMGPTGGGSGGQADDSAARAVMGLPPLTK</sequence>
<dbReference type="GO" id="GO:0019069">
    <property type="term" value="P:viral capsid assembly"/>
    <property type="evidence" value="ECO:0007669"/>
    <property type="project" value="InterPro"/>
</dbReference>
<protein>
    <submittedName>
        <fullName evidence="3">Minor structural protein</fullName>
    </submittedName>
</protein>
<dbReference type="EMBL" id="BK015753">
    <property type="protein sequence ID" value="DAE23409.1"/>
    <property type="molecule type" value="Genomic_DNA"/>
</dbReference>
<feature type="coiled-coil region" evidence="1">
    <location>
        <begin position="59"/>
        <end position="86"/>
    </location>
</feature>
<feature type="region of interest" description="Disordered" evidence="2">
    <location>
        <begin position="145"/>
        <end position="179"/>
    </location>
</feature>
<dbReference type="InterPro" id="IPR009636">
    <property type="entry name" value="SCAF"/>
</dbReference>
<organism evidence="3">
    <name type="scientific">Siphoviridae sp. ctcuE16</name>
    <dbReference type="NCBI Taxonomy" id="2826397"/>
    <lineage>
        <taxon>Viruses</taxon>
        <taxon>Duplodnaviria</taxon>
        <taxon>Heunggongvirae</taxon>
        <taxon>Uroviricota</taxon>
        <taxon>Caudoviricetes</taxon>
    </lineage>
</organism>